<feature type="transmembrane region" description="Helical" evidence="2">
    <location>
        <begin position="257"/>
        <end position="278"/>
    </location>
</feature>
<gene>
    <name evidence="3" type="ORF">NLU13_2721</name>
</gene>
<feature type="transmembrane region" description="Helical" evidence="2">
    <location>
        <begin position="358"/>
        <end position="376"/>
    </location>
</feature>
<keyword evidence="2" id="KW-0472">Membrane</keyword>
<dbReference type="EMBL" id="JAPDFR010000002">
    <property type="protein sequence ID" value="KAK0389146.1"/>
    <property type="molecule type" value="Genomic_DNA"/>
</dbReference>
<reference evidence="3" key="1">
    <citation type="submission" date="2022-10" db="EMBL/GenBank/DDBJ databases">
        <title>Determination and structural analysis of whole genome sequence of Sarocladium strictum F4-1.</title>
        <authorList>
            <person name="Hu L."/>
            <person name="Jiang Y."/>
        </authorList>
    </citation>
    <scope>NUCLEOTIDE SEQUENCE</scope>
    <source>
        <strain evidence="3">F4-1</strain>
    </source>
</reference>
<feature type="transmembrane region" description="Helical" evidence="2">
    <location>
        <begin position="126"/>
        <end position="156"/>
    </location>
</feature>
<keyword evidence="2" id="KW-0812">Transmembrane</keyword>
<evidence type="ECO:0000313" key="3">
    <source>
        <dbReference type="EMBL" id="KAK0389146.1"/>
    </source>
</evidence>
<dbReference type="AlphaFoldDB" id="A0AA39L935"/>
<accession>A0AA39L935</accession>
<comment type="caution">
    <text evidence="3">The sequence shown here is derived from an EMBL/GenBank/DDBJ whole genome shotgun (WGS) entry which is preliminary data.</text>
</comment>
<dbReference type="Proteomes" id="UP001175261">
    <property type="component" value="Unassembled WGS sequence"/>
</dbReference>
<feature type="transmembrane region" description="Helical" evidence="2">
    <location>
        <begin position="327"/>
        <end position="346"/>
    </location>
</feature>
<proteinExistence type="predicted"/>
<feature type="transmembrane region" description="Helical" evidence="2">
    <location>
        <begin position="95"/>
        <end position="114"/>
    </location>
</feature>
<keyword evidence="2" id="KW-1133">Transmembrane helix</keyword>
<feature type="transmembrane region" description="Helical" evidence="2">
    <location>
        <begin position="176"/>
        <end position="197"/>
    </location>
</feature>
<name>A0AA39L935_SARSR</name>
<sequence>MASKGIISLVLGCALLGGYASMFSSYRYGYLDALRVCTSNATLPGDGPCVLDMSDSLTRSITGFPPVDDLVNVLLEFFSQGLRRDPNVQGIDLEAFLAFAYLATQFGGAWYIIALEGLRRRNKGTILSWTGTFGITFQAVTITIIAPIYLALQLLGSPSIVPDPEALLVDPHDLDLLPLSAIVTYLVPSAGLCLPLIRQIPGETKLLAVALWQPFPLYHSAVQGLGKLLRGFGGGSGARKASTSTSVATYRKAFSRAYSFITVLTVGVHVAVVGTMVASVTSDLVPPVSARHVLALTSLAEPPMAAMQNPPVSLLDSREIVVSFLRWDVYCTCASLLIWSAYQLYAIRRGTLGIVSKALFYLLVGGPIFPSLMLLWERDETALRTLEHARRDQKTGGLSQERGANGSTSKGKRRT</sequence>
<keyword evidence="4" id="KW-1185">Reference proteome</keyword>
<organism evidence="3 4">
    <name type="scientific">Sarocladium strictum</name>
    <name type="common">Black bundle disease fungus</name>
    <name type="synonym">Acremonium strictum</name>
    <dbReference type="NCBI Taxonomy" id="5046"/>
    <lineage>
        <taxon>Eukaryota</taxon>
        <taxon>Fungi</taxon>
        <taxon>Dikarya</taxon>
        <taxon>Ascomycota</taxon>
        <taxon>Pezizomycotina</taxon>
        <taxon>Sordariomycetes</taxon>
        <taxon>Hypocreomycetidae</taxon>
        <taxon>Hypocreales</taxon>
        <taxon>Sarocladiaceae</taxon>
        <taxon>Sarocladium</taxon>
    </lineage>
</organism>
<evidence type="ECO:0000256" key="2">
    <source>
        <dbReference type="SAM" id="Phobius"/>
    </source>
</evidence>
<evidence type="ECO:0000313" key="4">
    <source>
        <dbReference type="Proteomes" id="UP001175261"/>
    </source>
</evidence>
<feature type="region of interest" description="Disordered" evidence="1">
    <location>
        <begin position="389"/>
        <end position="415"/>
    </location>
</feature>
<protein>
    <submittedName>
        <fullName evidence="3">Uncharacterized protein</fullName>
    </submittedName>
</protein>
<evidence type="ECO:0000256" key="1">
    <source>
        <dbReference type="SAM" id="MobiDB-lite"/>
    </source>
</evidence>